<gene>
    <name evidence="1" type="ORF">Pr1d_14250</name>
</gene>
<dbReference type="RefSeq" id="WP_148072837.1">
    <property type="nucleotide sequence ID" value="NZ_CP042913.1"/>
</dbReference>
<evidence type="ECO:0000313" key="2">
    <source>
        <dbReference type="Proteomes" id="UP000323917"/>
    </source>
</evidence>
<evidence type="ECO:0000313" key="1">
    <source>
        <dbReference type="EMBL" id="QEG34152.1"/>
    </source>
</evidence>
<dbReference type="Proteomes" id="UP000323917">
    <property type="component" value="Chromosome"/>
</dbReference>
<sequence length="262" mass="28747">MKKLLAVVGILLALIAVGIFCVFFITSGIVETADGFFQQVAGGNIVESRDYLAEEFKAATTQDELKTFLTESTLVDFKEASWNSRSVANGSGELEGTVLTKTGGSIPLKISFVKESGAWKIYGIQKKDAGLNTEATNDVAIPTKAEAAVLIKETTQDFAAAINAKDYTQFHAGLSREFQEQVPLEKFNEIFSVFIDSAVDLSVLEKLEPMFTAEPAMSAEGVLALEGYFPSKPSRVKFSYKYVWRDKKWELLGINVDIEPVD</sequence>
<reference evidence="1 2" key="1">
    <citation type="submission" date="2019-08" db="EMBL/GenBank/DDBJ databases">
        <title>Deep-cultivation of Planctomycetes and their phenomic and genomic characterization uncovers novel biology.</title>
        <authorList>
            <person name="Wiegand S."/>
            <person name="Jogler M."/>
            <person name="Boedeker C."/>
            <person name="Pinto D."/>
            <person name="Vollmers J."/>
            <person name="Rivas-Marin E."/>
            <person name="Kohn T."/>
            <person name="Peeters S.H."/>
            <person name="Heuer A."/>
            <person name="Rast P."/>
            <person name="Oberbeckmann S."/>
            <person name="Bunk B."/>
            <person name="Jeske O."/>
            <person name="Meyerdierks A."/>
            <person name="Storesund J.E."/>
            <person name="Kallscheuer N."/>
            <person name="Luecker S."/>
            <person name="Lage O.M."/>
            <person name="Pohl T."/>
            <person name="Merkel B.J."/>
            <person name="Hornburger P."/>
            <person name="Mueller R.-W."/>
            <person name="Bruemmer F."/>
            <person name="Labrenz M."/>
            <person name="Spormann A.M."/>
            <person name="Op den Camp H."/>
            <person name="Overmann J."/>
            <person name="Amann R."/>
            <person name="Jetten M.S.M."/>
            <person name="Mascher T."/>
            <person name="Medema M.H."/>
            <person name="Devos D.P."/>
            <person name="Kaster A.-K."/>
            <person name="Ovreas L."/>
            <person name="Rohde M."/>
            <person name="Galperin M.Y."/>
            <person name="Jogler C."/>
        </authorList>
    </citation>
    <scope>NUCLEOTIDE SEQUENCE [LARGE SCALE GENOMIC DNA]</scope>
    <source>
        <strain evidence="1 2">Pr1d</strain>
    </source>
</reference>
<keyword evidence="2" id="KW-1185">Reference proteome</keyword>
<dbReference type="EMBL" id="CP042913">
    <property type="protein sequence ID" value="QEG34152.1"/>
    <property type="molecule type" value="Genomic_DNA"/>
</dbReference>
<protein>
    <recommendedName>
        <fullName evidence="3">Lumazine-binding domain protein</fullName>
    </recommendedName>
</protein>
<name>A0A5B9Q9P8_9BACT</name>
<accession>A0A5B9Q9P8</accession>
<organism evidence="1 2">
    <name type="scientific">Bythopirellula goksoeyrii</name>
    <dbReference type="NCBI Taxonomy" id="1400387"/>
    <lineage>
        <taxon>Bacteria</taxon>
        <taxon>Pseudomonadati</taxon>
        <taxon>Planctomycetota</taxon>
        <taxon>Planctomycetia</taxon>
        <taxon>Pirellulales</taxon>
        <taxon>Lacipirellulaceae</taxon>
        <taxon>Bythopirellula</taxon>
    </lineage>
</organism>
<evidence type="ECO:0008006" key="3">
    <source>
        <dbReference type="Google" id="ProtNLM"/>
    </source>
</evidence>
<dbReference type="AlphaFoldDB" id="A0A5B9Q9P8"/>
<proteinExistence type="predicted"/>
<dbReference type="KEGG" id="bgok:Pr1d_14250"/>
<dbReference type="OrthoDB" id="505222at2"/>